<dbReference type="InterPro" id="IPR006128">
    <property type="entry name" value="Lipoprotein_PsaA-like"/>
</dbReference>
<dbReference type="InterPro" id="IPR050492">
    <property type="entry name" value="Bact_metal-bind_prot9"/>
</dbReference>
<evidence type="ECO:0000256" key="3">
    <source>
        <dbReference type="ARBA" id="ARBA00022729"/>
    </source>
</evidence>
<keyword evidence="6" id="KW-1133">Transmembrane helix</keyword>
<evidence type="ECO:0000313" key="8">
    <source>
        <dbReference type="Proteomes" id="UP000177360"/>
    </source>
</evidence>
<gene>
    <name evidence="7" type="ORF">A2626_02360</name>
</gene>
<keyword evidence="2 4" id="KW-0813">Transport</keyword>
<dbReference type="AlphaFoldDB" id="A0A1G2E168"/>
<dbReference type="Pfam" id="PF01297">
    <property type="entry name" value="ZnuA"/>
    <property type="match status" value="1"/>
</dbReference>
<evidence type="ECO:0000256" key="5">
    <source>
        <dbReference type="SAM" id="Coils"/>
    </source>
</evidence>
<evidence type="ECO:0000256" key="4">
    <source>
        <dbReference type="RuleBase" id="RU003512"/>
    </source>
</evidence>
<dbReference type="GO" id="GO:0030001">
    <property type="term" value="P:metal ion transport"/>
    <property type="evidence" value="ECO:0007669"/>
    <property type="project" value="InterPro"/>
</dbReference>
<organism evidence="7 8">
    <name type="scientific">Candidatus Nealsonbacteria bacterium RIFCSPHIGHO2_01_FULL_38_55</name>
    <dbReference type="NCBI Taxonomy" id="1801664"/>
    <lineage>
        <taxon>Bacteria</taxon>
        <taxon>Candidatus Nealsoniibacteriota</taxon>
    </lineage>
</organism>
<dbReference type="GO" id="GO:0046872">
    <property type="term" value="F:metal ion binding"/>
    <property type="evidence" value="ECO:0007669"/>
    <property type="project" value="InterPro"/>
</dbReference>
<feature type="coiled-coil region" evidence="5">
    <location>
        <begin position="150"/>
        <end position="189"/>
    </location>
</feature>
<evidence type="ECO:0008006" key="9">
    <source>
        <dbReference type="Google" id="ProtNLM"/>
    </source>
</evidence>
<dbReference type="PRINTS" id="PR00691">
    <property type="entry name" value="ADHESINB"/>
</dbReference>
<proteinExistence type="inferred from homology"/>
<protein>
    <recommendedName>
        <fullName evidence="9">Zinc-binding protein</fullName>
    </recommendedName>
</protein>
<evidence type="ECO:0000256" key="6">
    <source>
        <dbReference type="SAM" id="Phobius"/>
    </source>
</evidence>
<keyword evidence="6" id="KW-0812">Transmembrane</keyword>
<evidence type="ECO:0000256" key="2">
    <source>
        <dbReference type="ARBA" id="ARBA00022448"/>
    </source>
</evidence>
<dbReference type="EMBL" id="MHLZ01000033">
    <property type="protein sequence ID" value="OGZ19432.1"/>
    <property type="molecule type" value="Genomic_DNA"/>
</dbReference>
<comment type="caution">
    <text evidence="7">The sequence shown here is derived from an EMBL/GenBank/DDBJ whole genome shotgun (WGS) entry which is preliminary data.</text>
</comment>
<dbReference type="Proteomes" id="UP000177360">
    <property type="component" value="Unassembled WGS sequence"/>
</dbReference>
<dbReference type="PRINTS" id="PR00690">
    <property type="entry name" value="ADHESNFAMILY"/>
</dbReference>
<dbReference type="InterPro" id="IPR006127">
    <property type="entry name" value="ZnuA-like"/>
</dbReference>
<dbReference type="GO" id="GO:0007155">
    <property type="term" value="P:cell adhesion"/>
    <property type="evidence" value="ECO:0007669"/>
    <property type="project" value="InterPro"/>
</dbReference>
<keyword evidence="3" id="KW-0732">Signal</keyword>
<dbReference type="PANTHER" id="PTHR42953">
    <property type="entry name" value="HIGH-AFFINITY ZINC UPTAKE SYSTEM PROTEIN ZNUA-RELATED"/>
    <property type="match status" value="1"/>
</dbReference>
<evidence type="ECO:0000313" key="7">
    <source>
        <dbReference type="EMBL" id="OGZ19432.1"/>
    </source>
</evidence>
<comment type="similarity">
    <text evidence="1 4">Belongs to the bacterial solute-binding protein 9 family.</text>
</comment>
<dbReference type="InterPro" id="IPR006129">
    <property type="entry name" value="AdhesinB"/>
</dbReference>
<reference evidence="7 8" key="1">
    <citation type="journal article" date="2016" name="Nat. Commun.">
        <title>Thousands of microbial genomes shed light on interconnected biogeochemical processes in an aquifer system.</title>
        <authorList>
            <person name="Anantharaman K."/>
            <person name="Brown C.T."/>
            <person name="Hug L.A."/>
            <person name="Sharon I."/>
            <person name="Castelle C.J."/>
            <person name="Probst A.J."/>
            <person name="Thomas B.C."/>
            <person name="Singh A."/>
            <person name="Wilkins M.J."/>
            <person name="Karaoz U."/>
            <person name="Brodie E.L."/>
            <person name="Williams K.H."/>
            <person name="Hubbard S.S."/>
            <person name="Banfield J.F."/>
        </authorList>
    </citation>
    <scope>NUCLEOTIDE SEQUENCE [LARGE SCALE GENOMIC DNA]</scope>
</reference>
<dbReference type="PANTHER" id="PTHR42953:SF3">
    <property type="entry name" value="HIGH-AFFINITY ZINC UPTAKE SYSTEM PROTEIN ZNUA"/>
    <property type="match status" value="1"/>
</dbReference>
<dbReference type="Gene3D" id="3.40.50.1980">
    <property type="entry name" value="Nitrogenase molybdenum iron protein domain"/>
    <property type="match status" value="2"/>
</dbReference>
<dbReference type="SUPFAM" id="SSF53807">
    <property type="entry name" value="Helical backbone' metal receptor"/>
    <property type="match status" value="1"/>
</dbReference>
<evidence type="ECO:0000256" key="1">
    <source>
        <dbReference type="ARBA" id="ARBA00011028"/>
    </source>
</evidence>
<feature type="transmembrane region" description="Helical" evidence="6">
    <location>
        <begin position="6"/>
        <end position="23"/>
    </location>
</feature>
<accession>A0A1G2E168</accession>
<name>A0A1G2E168_9BACT</name>
<sequence length="313" mass="35041">MFAILGIIIIFAIIFAVFYLGILSKKEKITDFRGEGKLKIVATLFPVYDMAKHIAGDKADVLLILPPGIEAHSFEPKPSDIVKINEADIFVYTGRFMEQWAEDIINGLDAKKVKVVDSSAGVKMVPAVFYNQDELKGATDPHIWLDFDNAKIMTENIANALIEKDAENEELYSQNLENYKSELTDIDNEYIISLSTCKNKEIIYTGHYAFGFLANRYGLKYLSAQGVSPDSESTVQDFISLVSQIKKNNIGYIFYEELSSPKIAQTIAGETSAKLLFLNAGHNLAKEDMEKGLTFFQILRYNLSNLITGLVCE</sequence>
<keyword evidence="6" id="KW-0472">Membrane</keyword>
<keyword evidence="5" id="KW-0175">Coiled coil</keyword>